<protein>
    <submittedName>
        <fullName evidence="1">Uncharacterized protein</fullName>
    </submittedName>
</protein>
<reference evidence="1 2" key="1">
    <citation type="journal article" date="2012" name="J. Bacteriol.">
        <title>Genome Sequence of Fibrella aestuarina BUZ 2T, a Filamentous Marine Bacterium.</title>
        <authorList>
            <person name="Filippini M."/>
            <person name="Qi W."/>
            <person name="Blom J."/>
            <person name="Goesmann A."/>
            <person name="Smits T.H."/>
            <person name="Bagheri H.C."/>
        </authorList>
    </citation>
    <scope>NUCLEOTIDE SEQUENCE [LARGE SCALE GENOMIC DNA]</scope>
    <source>
        <strain evidence="2">BUZ 2T</strain>
    </source>
</reference>
<evidence type="ECO:0000313" key="2">
    <source>
        <dbReference type="Proteomes" id="UP000011058"/>
    </source>
</evidence>
<gene>
    <name evidence="1" type="ORF">FAES_3287</name>
</gene>
<evidence type="ECO:0000313" key="1">
    <source>
        <dbReference type="EMBL" id="CCH01296.1"/>
    </source>
</evidence>
<sequence length="129" mass="14463">MSTDLPMSKKQANLYVRQDTINRIYQLADELTDPILRLRPSDGQVIALATNLFQKHVAVAATLQLPDTEVSYSDKRYRLDTTTIEKIDALKETLSLSGRGAIVDRAIYFFNKQHEAQQARKGTATASAH</sequence>
<dbReference type="KEGG" id="fae:FAES_3287"/>
<dbReference type="EMBL" id="HE796683">
    <property type="protein sequence ID" value="CCH01296.1"/>
    <property type="molecule type" value="Genomic_DNA"/>
</dbReference>
<organism evidence="1 2">
    <name type="scientific">Fibrella aestuarina BUZ 2</name>
    <dbReference type="NCBI Taxonomy" id="1166018"/>
    <lineage>
        <taxon>Bacteria</taxon>
        <taxon>Pseudomonadati</taxon>
        <taxon>Bacteroidota</taxon>
        <taxon>Cytophagia</taxon>
        <taxon>Cytophagales</taxon>
        <taxon>Spirosomataceae</taxon>
        <taxon>Fibrella</taxon>
    </lineage>
</organism>
<dbReference type="AlphaFoldDB" id="I0KAZ3"/>
<dbReference type="HOGENOM" id="CLU_1945550_0_0_10"/>
<proteinExistence type="predicted"/>
<dbReference type="Proteomes" id="UP000011058">
    <property type="component" value="Chromosome"/>
</dbReference>
<name>I0KAZ3_9BACT</name>
<keyword evidence="2" id="KW-1185">Reference proteome</keyword>
<accession>I0KAZ3</accession>
<dbReference type="STRING" id="1166018.FAES_3287"/>